<dbReference type="AlphaFoldDB" id="A0A183N2A8"/>
<evidence type="ECO:0000256" key="1">
    <source>
        <dbReference type="SAM" id="MobiDB-lite"/>
    </source>
</evidence>
<feature type="region of interest" description="Disordered" evidence="1">
    <location>
        <begin position="44"/>
        <end position="71"/>
    </location>
</feature>
<protein>
    <submittedName>
        <fullName evidence="2">Uncharacterized protein</fullName>
    </submittedName>
</protein>
<accession>A0A183N2A8</accession>
<evidence type="ECO:0000313" key="2">
    <source>
        <dbReference type="EMBL" id="VDP43257.1"/>
    </source>
</evidence>
<sequence>MSQLKLDQSGKSGITGRPFRPIVGFFISAPRISIEILDKIQEKKNKKTTVNNSRTRAEKVKAPAEYTNGSK</sequence>
<evidence type="ECO:0000313" key="3">
    <source>
        <dbReference type="Proteomes" id="UP000277204"/>
    </source>
</evidence>
<gene>
    <name evidence="2" type="ORF">SMRZ_LOCUS22433</name>
</gene>
<proteinExistence type="predicted"/>
<name>A0A183N2A8_9TREM</name>
<keyword evidence="3" id="KW-1185">Reference proteome</keyword>
<reference evidence="2 3" key="1">
    <citation type="submission" date="2018-11" db="EMBL/GenBank/DDBJ databases">
        <authorList>
            <consortium name="Pathogen Informatics"/>
        </authorList>
    </citation>
    <scope>NUCLEOTIDE SEQUENCE [LARGE SCALE GENOMIC DNA]</scope>
    <source>
        <strain evidence="2 3">Zambia</strain>
    </source>
</reference>
<organism evidence="2 3">
    <name type="scientific">Schistosoma margrebowiei</name>
    <dbReference type="NCBI Taxonomy" id="48269"/>
    <lineage>
        <taxon>Eukaryota</taxon>
        <taxon>Metazoa</taxon>
        <taxon>Spiralia</taxon>
        <taxon>Lophotrochozoa</taxon>
        <taxon>Platyhelminthes</taxon>
        <taxon>Trematoda</taxon>
        <taxon>Digenea</taxon>
        <taxon>Strigeidida</taxon>
        <taxon>Schistosomatoidea</taxon>
        <taxon>Schistosomatidae</taxon>
        <taxon>Schistosoma</taxon>
    </lineage>
</organism>
<dbReference type="Proteomes" id="UP000277204">
    <property type="component" value="Unassembled WGS sequence"/>
</dbReference>
<dbReference type="EMBL" id="UZAI01019160">
    <property type="protein sequence ID" value="VDP43257.1"/>
    <property type="molecule type" value="Genomic_DNA"/>
</dbReference>